<evidence type="ECO:0000313" key="2">
    <source>
        <dbReference type="EMBL" id="PVH91874.1"/>
    </source>
</evidence>
<evidence type="ECO:0000313" key="3">
    <source>
        <dbReference type="Proteomes" id="UP000244855"/>
    </source>
</evidence>
<evidence type="ECO:0000256" key="1">
    <source>
        <dbReference type="SAM" id="Phobius"/>
    </source>
</evidence>
<reference evidence="2 3" key="1">
    <citation type="journal article" date="2018" name="Sci. Rep.">
        <title>Comparative genomics provides insights into the lifestyle and reveals functional heterogeneity of dark septate endophytic fungi.</title>
        <authorList>
            <person name="Knapp D.G."/>
            <person name="Nemeth J.B."/>
            <person name="Barry K."/>
            <person name="Hainaut M."/>
            <person name="Henrissat B."/>
            <person name="Johnson J."/>
            <person name="Kuo A."/>
            <person name="Lim J.H.P."/>
            <person name="Lipzen A."/>
            <person name="Nolan M."/>
            <person name="Ohm R.A."/>
            <person name="Tamas L."/>
            <person name="Grigoriev I.V."/>
            <person name="Spatafora J.W."/>
            <person name="Nagy L.G."/>
            <person name="Kovacs G.M."/>
        </authorList>
    </citation>
    <scope>NUCLEOTIDE SEQUENCE [LARGE SCALE GENOMIC DNA]</scope>
    <source>
        <strain evidence="2 3">DSE2036</strain>
    </source>
</reference>
<gene>
    <name evidence="2" type="ORF">DM02DRAFT_635819</name>
</gene>
<sequence length="327" mass="34545">MSETRTTATTIVATKPAKCSTRWFQIPGENRVVNYNYPSSPFTGKMQKNYFEDCYTSFRLGMCPNGIPVNAIAMTSSEDSAPMWTGKCCVLGTWERSFCQTTFSTPFTAIVGYTTSGTTFWDYTGPASDAASGVATPTPTKGGSSSPGSSIVTFKNTTVIPFGTLFDTPFTVAWKSTDLYSFPSAYAVSVASQMGVSFTVTPSPGATTIINALNTSGIGGNGGREREGGADEVASGPRVSAAGIAGIAVGCALGAIALFAAVLLTLRWRRRKRRQGLEVEGENQGDGLDGRIVTAYEADAYQPTPELFDAHVKVAEIDSQRAPAELG</sequence>
<proteinExistence type="predicted"/>
<feature type="transmembrane region" description="Helical" evidence="1">
    <location>
        <begin position="241"/>
        <end position="266"/>
    </location>
</feature>
<keyword evidence="1" id="KW-0812">Transmembrane</keyword>
<dbReference type="AlphaFoldDB" id="A0A2V1D3R8"/>
<dbReference type="EMBL" id="KZ805762">
    <property type="protein sequence ID" value="PVH91874.1"/>
    <property type="molecule type" value="Genomic_DNA"/>
</dbReference>
<organism evidence="2 3">
    <name type="scientific">Periconia macrospinosa</name>
    <dbReference type="NCBI Taxonomy" id="97972"/>
    <lineage>
        <taxon>Eukaryota</taxon>
        <taxon>Fungi</taxon>
        <taxon>Dikarya</taxon>
        <taxon>Ascomycota</taxon>
        <taxon>Pezizomycotina</taxon>
        <taxon>Dothideomycetes</taxon>
        <taxon>Pleosporomycetidae</taxon>
        <taxon>Pleosporales</taxon>
        <taxon>Massarineae</taxon>
        <taxon>Periconiaceae</taxon>
        <taxon>Periconia</taxon>
    </lineage>
</organism>
<protein>
    <submittedName>
        <fullName evidence="2">Uncharacterized protein</fullName>
    </submittedName>
</protein>
<accession>A0A2V1D3R8</accession>
<name>A0A2V1D3R8_9PLEO</name>
<keyword evidence="3" id="KW-1185">Reference proteome</keyword>
<keyword evidence="1" id="KW-0472">Membrane</keyword>
<keyword evidence="1" id="KW-1133">Transmembrane helix</keyword>
<dbReference type="Proteomes" id="UP000244855">
    <property type="component" value="Unassembled WGS sequence"/>
</dbReference>